<evidence type="ECO:0000313" key="2">
    <source>
        <dbReference type="Proteomes" id="UP001501470"/>
    </source>
</evidence>
<gene>
    <name evidence="1" type="ORF">GCM10009827_072160</name>
</gene>
<dbReference type="Proteomes" id="UP001501470">
    <property type="component" value="Unassembled WGS sequence"/>
</dbReference>
<proteinExistence type="predicted"/>
<dbReference type="EMBL" id="BAAAQD010000016">
    <property type="protein sequence ID" value="GAA1542210.1"/>
    <property type="molecule type" value="Genomic_DNA"/>
</dbReference>
<organism evidence="1 2">
    <name type="scientific">Dactylosporangium maewongense</name>
    <dbReference type="NCBI Taxonomy" id="634393"/>
    <lineage>
        <taxon>Bacteria</taxon>
        <taxon>Bacillati</taxon>
        <taxon>Actinomycetota</taxon>
        <taxon>Actinomycetes</taxon>
        <taxon>Micromonosporales</taxon>
        <taxon>Micromonosporaceae</taxon>
        <taxon>Dactylosporangium</taxon>
    </lineage>
</organism>
<accession>A0ABN2BN56</accession>
<comment type="caution">
    <text evidence="1">The sequence shown here is derived from an EMBL/GenBank/DDBJ whole genome shotgun (WGS) entry which is preliminary data.</text>
</comment>
<reference evidence="1 2" key="1">
    <citation type="journal article" date="2019" name="Int. J. Syst. Evol. Microbiol.">
        <title>The Global Catalogue of Microorganisms (GCM) 10K type strain sequencing project: providing services to taxonomists for standard genome sequencing and annotation.</title>
        <authorList>
            <consortium name="The Broad Institute Genomics Platform"/>
            <consortium name="The Broad Institute Genome Sequencing Center for Infectious Disease"/>
            <person name="Wu L."/>
            <person name="Ma J."/>
        </authorList>
    </citation>
    <scope>NUCLEOTIDE SEQUENCE [LARGE SCALE GENOMIC DNA]</scope>
    <source>
        <strain evidence="1 2">JCM 15933</strain>
    </source>
</reference>
<evidence type="ECO:0000313" key="1">
    <source>
        <dbReference type="EMBL" id="GAA1542210.1"/>
    </source>
</evidence>
<sequence length="112" mass="11559">MPSPGVAAGAFGAGAVACPDATGGRCPSYRMLDDAGSRVLLAPIVTSLPSAIGGYFRAPDQLVDWARLYRRGRLLGALVAFDSAAQRALFVARLRGGVNRSAIAAIADGTRR</sequence>
<protein>
    <submittedName>
        <fullName evidence="1">Uncharacterized protein</fullName>
    </submittedName>
</protein>
<name>A0ABN2BN56_9ACTN</name>
<keyword evidence="2" id="KW-1185">Reference proteome</keyword>